<evidence type="ECO:0000313" key="3">
    <source>
        <dbReference type="EMBL" id="HIX52857.1"/>
    </source>
</evidence>
<evidence type="ECO:0000313" key="4">
    <source>
        <dbReference type="Proteomes" id="UP000886780"/>
    </source>
</evidence>
<dbReference type="InterPro" id="IPR053184">
    <property type="entry name" value="FeoA-like"/>
</dbReference>
<dbReference type="Pfam" id="PF04023">
    <property type="entry name" value="FeoA"/>
    <property type="match status" value="1"/>
</dbReference>
<evidence type="ECO:0000259" key="2">
    <source>
        <dbReference type="SMART" id="SM00899"/>
    </source>
</evidence>
<dbReference type="SUPFAM" id="SSF50037">
    <property type="entry name" value="C-terminal domain of transcriptional repressors"/>
    <property type="match status" value="1"/>
</dbReference>
<dbReference type="AlphaFoldDB" id="A0A9D1W5T6"/>
<gene>
    <name evidence="3" type="ORF">IAA28_08630</name>
</gene>
<dbReference type="PANTHER" id="PTHR43151:SF1">
    <property type="entry name" value="SSR2333 PROTEIN"/>
    <property type="match status" value="1"/>
</dbReference>
<proteinExistence type="predicted"/>
<dbReference type="InterPro" id="IPR008988">
    <property type="entry name" value="Transcriptional_repressor_C"/>
</dbReference>
<dbReference type="GO" id="GO:0046914">
    <property type="term" value="F:transition metal ion binding"/>
    <property type="evidence" value="ECO:0007669"/>
    <property type="project" value="InterPro"/>
</dbReference>
<dbReference type="InterPro" id="IPR007167">
    <property type="entry name" value="Fe-transptr_FeoA-like"/>
</dbReference>
<dbReference type="EMBL" id="DXEU01000152">
    <property type="protein sequence ID" value="HIX52857.1"/>
    <property type="molecule type" value="Genomic_DNA"/>
</dbReference>
<reference evidence="3" key="1">
    <citation type="journal article" date="2021" name="PeerJ">
        <title>Extensive microbial diversity within the chicken gut microbiome revealed by metagenomics and culture.</title>
        <authorList>
            <person name="Gilroy R."/>
            <person name="Ravi A."/>
            <person name="Getino M."/>
            <person name="Pursley I."/>
            <person name="Horton D.L."/>
            <person name="Alikhan N.F."/>
            <person name="Baker D."/>
            <person name="Gharbi K."/>
            <person name="Hall N."/>
            <person name="Watson M."/>
            <person name="Adriaenssens E.M."/>
            <person name="Foster-Nyarko E."/>
            <person name="Jarju S."/>
            <person name="Secka A."/>
            <person name="Antonio M."/>
            <person name="Oren A."/>
            <person name="Chaudhuri R.R."/>
            <person name="La Ragione R."/>
            <person name="Hildebrand F."/>
            <person name="Pallen M.J."/>
        </authorList>
    </citation>
    <scope>NUCLEOTIDE SEQUENCE</scope>
    <source>
        <strain evidence="3">ChiGjej4B4-12881</strain>
    </source>
</reference>
<keyword evidence="1" id="KW-0408">Iron</keyword>
<dbReference type="Proteomes" id="UP000886780">
    <property type="component" value="Unassembled WGS sequence"/>
</dbReference>
<dbReference type="PANTHER" id="PTHR43151">
    <property type="entry name" value="FEOA FAMILY PROTEIN"/>
    <property type="match status" value="1"/>
</dbReference>
<comment type="caution">
    <text evidence="3">The sequence shown here is derived from an EMBL/GenBank/DDBJ whole genome shotgun (WGS) entry which is preliminary data.</text>
</comment>
<sequence length="70" mass="7590">MMPLAFMKPGDSGVVRRVGGSDEVKRFLANLGFVDGSQVTVVSEIHGDLIVNVKDSRIAINKEMASRIMV</sequence>
<protein>
    <submittedName>
        <fullName evidence="3">Ferrous iron transport protein A</fullName>
    </submittedName>
</protein>
<reference evidence="3" key="2">
    <citation type="submission" date="2021-04" db="EMBL/GenBank/DDBJ databases">
        <authorList>
            <person name="Gilroy R."/>
        </authorList>
    </citation>
    <scope>NUCLEOTIDE SEQUENCE</scope>
    <source>
        <strain evidence="3">ChiGjej4B4-12881</strain>
    </source>
</reference>
<dbReference type="Gene3D" id="2.30.30.90">
    <property type="match status" value="1"/>
</dbReference>
<dbReference type="InterPro" id="IPR038157">
    <property type="entry name" value="FeoA_core_dom"/>
</dbReference>
<feature type="domain" description="Ferrous iron transporter FeoA-like" evidence="2">
    <location>
        <begin position="2"/>
        <end position="70"/>
    </location>
</feature>
<name>A0A9D1W5T6_9FIRM</name>
<accession>A0A9D1W5T6</accession>
<organism evidence="3 4">
    <name type="scientific">Candidatus Lachnoclostridium stercoripullorum</name>
    <dbReference type="NCBI Taxonomy" id="2838635"/>
    <lineage>
        <taxon>Bacteria</taxon>
        <taxon>Bacillati</taxon>
        <taxon>Bacillota</taxon>
        <taxon>Clostridia</taxon>
        <taxon>Lachnospirales</taxon>
        <taxon>Lachnospiraceae</taxon>
    </lineage>
</organism>
<dbReference type="SMART" id="SM00899">
    <property type="entry name" value="FeoA"/>
    <property type="match status" value="1"/>
</dbReference>
<evidence type="ECO:0000256" key="1">
    <source>
        <dbReference type="ARBA" id="ARBA00023004"/>
    </source>
</evidence>